<evidence type="ECO:0000313" key="2">
    <source>
        <dbReference type="EMBL" id="KAK2917138.1"/>
    </source>
</evidence>
<organism evidence="2 3">
    <name type="scientific">Cirrhinus molitorella</name>
    <name type="common">mud carp</name>
    <dbReference type="NCBI Taxonomy" id="172907"/>
    <lineage>
        <taxon>Eukaryota</taxon>
        <taxon>Metazoa</taxon>
        <taxon>Chordata</taxon>
        <taxon>Craniata</taxon>
        <taxon>Vertebrata</taxon>
        <taxon>Euteleostomi</taxon>
        <taxon>Actinopterygii</taxon>
        <taxon>Neopterygii</taxon>
        <taxon>Teleostei</taxon>
        <taxon>Ostariophysi</taxon>
        <taxon>Cypriniformes</taxon>
        <taxon>Cyprinidae</taxon>
        <taxon>Labeoninae</taxon>
        <taxon>Labeonini</taxon>
        <taxon>Cirrhinus</taxon>
    </lineage>
</organism>
<sequence length="111" mass="12480">MFFMSLHHPHRLRSVQAALCLSPISAQDKPTTAVIPVHTINSEDPSTTNTHTTKDMITDPGETEVCQTAGSLFREIMIMLKTAVFAAPTVILLQIICERRAERKKQHREEI</sequence>
<gene>
    <name evidence="2" type="ORF">Q8A67_001512</name>
</gene>
<name>A0AA88TYU6_9TELE</name>
<comment type="caution">
    <text evidence="2">The sequence shown here is derived from an EMBL/GenBank/DDBJ whole genome shotgun (WGS) entry which is preliminary data.</text>
</comment>
<proteinExistence type="predicted"/>
<feature type="transmembrane region" description="Helical" evidence="1">
    <location>
        <begin position="78"/>
        <end position="97"/>
    </location>
</feature>
<keyword evidence="1" id="KW-0472">Membrane</keyword>
<evidence type="ECO:0000313" key="3">
    <source>
        <dbReference type="Proteomes" id="UP001187343"/>
    </source>
</evidence>
<evidence type="ECO:0000256" key="1">
    <source>
        <dbReference type="SAM" id="Phobius"/>
    </source>
</evidence>
<keyword evidence="3" id="KW-1185">Reference proteome</keyword>
<dbReference type="Proteomes" id="UP001187343">
    <property type="component" value="Unassembled WGS sequence"/>
</dbReference>
<dbReference type="EMBL" id="JAUYZG010000001">
    <property type="protein sequence ID" value="KAK2917138.1"/>
    <property type="molecule type" value="Genomic_DNA"/>
</dbReference>
<accession>A0AA88TYU6</accession>
<protein>
    <submittedName>
        <fullName evidence="2">Uncharacterized protein</fullName>
    </submittedName>
</protein>
<keyword evidence="1" id="KW-0812">Transmembrane</keyword>
<dbReference type="AlphaFoldDB" id="A0AA88TYU6"/>
<reference evidence="2" key="1">
    <citation type="submission" date="2023-08" db="EMBL/GenBank/DDBJ databases">
        <title>Chromosome-level Genome Assembly of mud carp (Cirrhinus molitorella).</title>
        <authorList>
            <person name="Liu H."/>
        </authorList>
    </citation>
    <scope>NUCLEOTIDE SEQUENCE</scope>
    <source>
        <strain evidence="2">Prfri</strain>
        <tissue evidence="2">Muscle</tissue>
    </source>
</reference>
<keyword evidence="1" id="KW-1133">Transmembrane helix</keyword>